<dbReference type="KEGG" id="nbg:DV706_11160"/>
<evidence type="ECO:0000313" key="3">
    <source>
        <dbReference type="EMBL" id="QCC54976.1"/>
    </source>
</evidence>
<dbReference type="CDD" id="cd00293">
    <property type="entry name" value="USP-like"/>
    <property type="match status" value="1"/>
</dbReference>
<comment type="similarity">
    <text evidence="1">Belongs to the universal stress protein A family.</text>
</comment>
<sequence>MYRILLPVDTNELRARAQVDAVLEMPAAADAILVDVVHVHGETTPDAEWAAGGFSESYTEEMAANIRESSRIPASVETVVDVLEAADVEYAVHEATGEPADTILEIATEQDSDVIVLGNGNQSPVGKMLFGSVAQDVVLESDRPVTVVPAESE</sequence>
<name>A0A4D6HP15_9EURY</name>
<proteinExistence type="inferred from homology"/>
<dbReference type="PANTHER" id="PTHR46268">
    <property type="entry name" value="STRESS RESPONSE PROTEIN NHAX"/>
    <property type="match status" value="1"/>
</dbReference>
<dbReference type="SUPFAM" id="SSF52402">
    <property type="entry name" value="Adenine nucleotide alpha hydrolases-like"/>
    <property type="match status" value="1"/>
</dbReference>
<evidence type="ECO:0000259" key="2">
    <source>
        <dbReference type="Pfam" id="PF00582"/>
    </source>
</evidence>
<dbReference type="AlphaFoldDB" id="A0A4D6HP15"/>
<dbReference type="PRINTS" id="PR01438">
    <property type="entry name" value="UNVRSLSTRESS"/>
</dbReference>
<feature type="domain" description="UspA" evidence="2">
    <location>
        <begin position="3"/>
        <end position="149"/>
    </location>
</feature>
<protein>
    <submittedName>
        <fullName evidence="3">Universal stress protein</fullName>
    </submittedName>
</protein>
<dbReference type="Pfam" id="PF00582">
    <property type="entry name" value="Usp"/>
    <property type="match status" value="1"/>
</dbReference>
<dbReference type="InterPro" id="IPR006015">
    <property type="entry name" value="Universal_stress_UspA"/>
</dbReference>
<dbReference type="RefSeq" id="WP_006067483.1">
    <property type="nucleotide sequence ID" value="NZ_CP031305.1"/>
</dbReference>
<evidence type="ECO:0000313" key="4">
    <source>
        <dbReference type="Proteomes" id="UP000296822"/>
    </source>
</evidence>
<organism evidence="3 4">
    <name type="scientific">Natronorubrum bangense</name>
    <dbReference type="NCBI Taxonomy" id="61858"/>
    <lineage>
        <taxon>Archaea</taxon>
        <taxon>Methanobacteriati</taxon>
        <taxon>Methanobacteriota</taxon>
        <taxon>Stenosarchaea group</taxon>
        <taxon>Halobacteria</taxon>
        <taxon>Halobacteriales</taxon>
        <taxon>Natrialbaceae</taxon>
        <taxon>Natronorubrum</taxon>
    </lineage>
</organism>
<dbReference type="Proteomes" id="UP000296822">
    <property type="component" value="Chromosome"/>
</dbReference>
<evidence type="ECO:0000256" key="1">
    <source>
        <dbReference type="ARBA" id="ARBA00008791"/>
    </source>
</evidence>
<dbReference type="EMBL" id="CP031305">
    <property type="protein sequence ID" value="QCC54976.1"/>
    <property type="molecule type" value="Genomic_DNA"/>
</dbReference>
<dbReference type="InterPro" id="IPR006016">
    <property type="entry name" value="UspA"/>
</dbReference>
<gene>
    <name evidence="3" type="ORF">DV706_11160</name>
</gene>
<dbReference type="PANTHER" id="PTHR46268:SF6">
    <property type="entry name" value="UNIVERSAL STRESS PROTEIN UP12"/>
    <property type="match status" value="1"/>
</dbReference>
<dbReference type="InterPro" id="IPR014729">
    <property type="entry name" value="Rossmann-like_a/b/a_fold"/>
</dbReference>
<accession>A0A4D6HP15</accession>
<dbReference type="Gene3D" id="3.40.50.620">
    <property type="entry name" value="HUPs"/>
    <property type="match status" value="1"/>
</dbReference>
<reference evidence="3 4" key="1">
    <citation type="journal article" date="2019" name="Nat. Commun.">
        <title>A new type of DNA phosphorothioation-based antiviral system in archaea.</title>
        <authorList>
            <person name="Xiong L."/>
            <person name="Liu S."/>
            <person name="Chen S."/>
            <person name="Xiao Y."/>
            <person name="Zhu B."/>
            <person name="Gao Y."/>
            <person name="Zhang Y."/>
            <person name="Chen B."/>
            <person name="Luo J."/>
            <person name="Deng Z."/>
            <person name="Chen X."/>
            <person name="Wang L."/>
            <person name="Chen S."/>
        </authorList>
    </citation>
    <scope>NUCLEOTIDE SEQUENCE [LARGE SCALE GENOMIC DNA]</scope>
    <source>
        <strain evidence="3 4">JCM 10635</strain>
    </source>
</reference>
<dbReference type="GeneID" id="39851815"/>